<evidence type="ECO:0000313" key="4">
    <source>
        <dbReference type="EMBL" id="KAK1442154.1"/>
    </source>
</evidence>
<evidence type="ECO:0000256" key="2">
    <source>
        <dbReference type="SAM" id="MobiDB-lite"/>
    </source>
</evidence>
<dbReference type="Pfam" id="PF01448">
    <property type="entry name" value="ELM2"/>
    <property type="match status" value="1"/>
</dbReference>
<proteinExistence type="predicted"/>
<dbReference type="PROSITE" id="PS51156">
    <property type="entry name" value="ELM2"/>
    <property type="match status" value="1"/>
</dbReference>
<reference evidence="4" key="1">
    <citation type="submission" date="2023-08" db="EMBL/GenBank/DDBJ databases">
        <title>Draft sequence of the Babesia gibsoni genome.</title>
        <authorList>
            <person name="Yamagishi J.Y."/>
            <person name="Xuan X.X."/>
        </authorList>
    </citation>
    <scope>NUCLEOTIDE SEQUENCE</scope>
    <source>
        <strain evidence="4">Azabu</strain>
    </source>
</reference>
<feature type="compositionally biased region" description="Low complexity" evidence="2">
    <location>
        <begin position="77"/>
        <end position="87"/>
    </location>
</feature>
<feature type="region of interest" description="Disordered" evidence="2">
    <location>
        <begin position="73"/>
        <end position="97"/>
    </location>
</feature>
<organism evidence="4 5">
    <name type="scientific">Babesia gibsoni</name>
    <dbReference type="NCBI Taxonomy" id="33632"/>
    <lineage>
        <taxon>Eukaryota</taxon>
        <taxon>Sar</taxon>
        <taxon>Alveolata</taxon>
        <taxon>Apicomplexa</taxon>
        <taxon>Aconoidasida</taxon>
        <taxon>Piroplasmida</taxon>
        <taxon>Babesiidae</taxon>
        <taxon>Babesia</taxon>
    </lineage>
</organism>
<keyword evidence="5" id="KW-1185">Reference proteome</keyword>
<evidence type="ECO:0000313" key="5">
    <source>
        <dbReference type="Proteomes" id="UP001230268"/>
    </source>
</evidence>
<protein>
    <recommendedName>
        <fullName evidence="3">ELM2 domain-containing protein</fullName>
    </recommendedName>
</protein>
<dbReference type="Proteomes" id="UP001230268">
    <property type="component" value="Unassembled WGS sequence"/>
</dbReference>
<evidence type="ECO:0000256" key="1">
    <source>
        <dbReference type="ARBA" id="ARBA00023242"/>
    </source>
</evidence>
<keyword evidence="1" id="KW-0539">Nucleus</keyword>
<comment type="caution">
    <text evidence="4">The sequence shown here is derived from an EMBL/GenBank/DDBJ whole genome shotgun (WGS) entry which is preliminary data.</text>
</comment>
<dbReference type="AlphaFoldDB" id="A0AAD8LH89"/>
<accession>A0AAD8LH89</accession>
<gene>
    <name evidence="4" type="ORF">BgAZ_401840</name>
</gene>
<name>A0AAD8LH89_BABGI</name>
<dbReference type="InterPro" id="IPR000949">
    <property type="entry name" value="ELM2_dom"/>
</dbReference>
<evidence type="ECO:0000259" key="3">
    <source>
        <dbReference type="PROSITE" id="PS51156"/>
    </source>
</evidence>
<sequence>MESSCKRQWMQSFDGKIRVGPKYQALIPPFCRPEPVSKRDDSESHILGDASPSCSVSPRTDCTLQDCNINNIAGNMPTPTSKSSSTSMVASDFLISK</sequence>
<feature type="domain" description="ELM2" evidence="3">
    <location>
        <begin position="15"/>
        <end position="97"/>
    </location>
</feature>
<dbReference type="EMBL" id="JAVEPI010000004">
    <property type="protein sequence ID" value="KAK1442154.1"/>
    <property type="molecule type" value="Genomic_DNA"/>
</dbReference>